<dbReference type="Pfam" id="PF22602">
    <property type="entry name" value="NXF_NTF2"/>
    <property type="match status" value="1"/>
</dbReference>
<dbReference type="Gene3D" id="3.30.70.330">
    <property type="match status" value="1"/>
</dbReference>
<protein>
    <submittedName>
        <fullName evidence="12">Uncharacterized protein</fullName>
    </submittedName>
</protein>
<sequence length="618" mass="70022">MMHRRGFNAGRVDAKQTSRNRNRFQRLDPDIAGRYEDLDDDVSVPARSVQSRLQRPGTAGASSSQPTRNPFDKRVANTGVKNAELVYKVRIPGGAKKFDATWIVKQLNQKIEHFKAWLFKENARGDWEFFVRDEDTSQAIRANSRRIYHRETSSKVEFQITRVPAPWMQMKRQDIEIVQKVVDSRYNAESRMLDLSDFGNDKEFTSRDMLMTLTKSNVMIVVLDRIDERYGNITALSLANNRLHHLDYVSALVTVAKFVKVLEMSHNMVQSTEELKLLAGLPVENFYFEGNPVIEVLSSASAYLSMVQDVFPKCSVLDGTPVTPRVVGPTSSEDIAPYRAGFYSNQQIRELVEQFVVAFYQIYDGQDGQTTRKQLVEAYDENNSKFTLAITNMNTNGEKQYYPVRECYDTYIRQSHNILQEEYFARNRATRTARGAMDIAVSLSKLPITNHLTQTFVVDVFLVSNELLGFTVQGLFEDGKLAKEGDVPQPNFFSRSFTVAPRDGGKVAVISDQLFITAASTERLQKYRALLDQAEKNGAAQEIVNPVAQASIAINGLGFSGEPPKEMKEQMITAFCQYSGMIIPWSEKCLADFGWNYDLACQKFQEIRATVPAEAFAQ</sequence>
<dbReference type="SUPFAM" id="SSF54928">
    <property type="entry name" value="RNA-binding domain, RBD"/>
    <property type="match status" value="1"/>
</dbReference>
<evidence type="ECO:0000256" key="6">
    <source>
        <dbReference type="ARBA" id="ARBA00022816"/>
    </source>
</evidence>
<dbReference type="Gene3D" id="3.80.10.10">
    <property type="entry name" value="Ribonuclease Inhibitor"/>
    <property type="match status" value="1"/>
</dbReference>
<dbReference type="PANTHER" id="PTHR10662">
    <property type="entry name" value="NUCLEAR RNA EXPORT FACTOR"/>
    <property type="match status" value="1"/>
</dbReference>
<evidence type="ECO:0000256" key="2">
    <source>
        <dbReference type="ARBA" id="ARBA00009285"/>
    </source>
</evidence>
<evidence type="ECO:0000256" key="9">
    <source>
        <dbReference type="SAM" id="MobiDB-lite"/>
    </source>
</evidence>
<dbReference type="AlphaFoldDB" id="A0A9P1N700"/>
<dbReference type="InterPro" id="IPR015245">
    <property type="entry name" value="Tap_RNA-bd"/>
</dbReference>
<dbReference type="FunFam" id="1.10.8.10:FF:000018">
    <property type="entry name" value="Nuclear RNA export factor 1"/>
    <property type="match status" value="1"/>
</dbReference>
<dbReference type="InterPro" id="IPR012677">
    <property type="entry name" value="Nucleotide-bd_a/b_plait_sf"/>
</dbReference>
<dbReference type="Gene3D" id="3.10.450.50">
    <property type="match status" value="1"/>
</dbReference>
<comment type="subcellular location">
    <subcellularLocation>
        <location evidence="1">Nucleus</location>
    </subcellularLocation>
</comment>
<dbReference type="SMART" id="SM00804">
    <property type="entry name" value="TAP_C"/>
    <property type="match status" value="1"/>
</dbReference>
<comment type="similarity">
    <text evidence="2">Belongs to the NXF family.</text>
</comment>
<dbReference type="InterPro" id="IPR032675">
    <property type="entry name" value="LRR_dom_sf"/>
</dbReference>
<dbReference type="PROSITE" id="PS50177">
    <property type="entry name" value="NTF2_DOMAIN"/>
    <property type="match status" value="1"/>
</dbReference>
<evidence type="ECO:0000256" key="5">
    <source>
        <dbReference type="ARBA" id="ARBA00022737"/>
    </source>
</evidence>
<evidence type="ECO:0000259" key="10">
    <source>
        <dbReference type="PROSITE" id="PS50177"/>
    </source>
</evidence>
<reference evidence="12" key="1">
    <citation type="submission" date="2022-11" db="EMBL/GenBank/DDBJ databases">
        <authorList>
            <person name="Kikuchi T."/>
        </authorList>
    </citation>
    <scope>NUCLEOTIDE SEQUENCE</scope>
    <source>
        <strain evidence="12">PS1010</strain>
    </source>
</reference>
<proteinExistence type="inferred from homology"/>
<evidence type="ECO:0000256" key="4">
    <source>
        <dbReference type="ARBA" id="ARBA00022614"/>
    </source>
</evidence>
<dbReference type="OrthoDB" id="25872at2759"/>
<feature type="region of interest" description="Disordered" evidence="9">
    <location>
        <begin position="46"/>
        <end position="75"/>
    </location>
</feature>
<dbReference type="InterPro" id="IPR030217">
    <property type="entry name" value="NXF_fam"/>
</dbReference>
<dbReference type="InterPro" id="IPR009060">
    <property type="entry name" value="UBA-like_sf"/>
</dbReference>
<gene>
    <name evidence="12" type="ORF">CAMP_LOCUS13008</name>
</gene>
<dbReference type="InterPro" id="IPR018222">
    <property type="entry name" value="Nuclear_transport_factor_2_euk"/>
</dbReference>
<dbReference type="PANTHER" id="PTHR10662:SF22">
    <property type="entry name" value="NUCLEAR RNA EXPORT FACTOR 1"/>
    <property type="match status" value="1"/>
</dbReference>
<dbReference type="GO" id="GO:0005635">
    <property type="term" value="C:nuclear envelope"/>
    <property type="evidence" value="ECO:0007669"/>
    <property type="project" value="UniProtKB-ARBA"/>
</dbReference>
<comment type="caution">
    <text evidence="12">The sequence shown here is derived from an EMBL/GenBank/DDBJ whole genome shotgun (WGS) entry which is preliminary data.</text>
</comment>
<dbReference type="InterPro" id="IPR057125">
    <property type="entry name" value="NXF1/2/3/5-like_LRR"/>
</dbReference>
<dbReference type="Pfam" id="PF03943">
    <property type="entry name" value="TAP_C"/>
    <property type="match status" value="1"/>
</dbReference>
<dbReference type="Gene3D" id="1.10.8.10">
    <property type="entry name" value="DNA helicase RuvA subunit, C-terminal domain"/>
    <property type="match status" value="1"/>
</dbReference>
<dbReference type="InterPro" id="IPR002075">
    <property type="entry name" value="NTF2_dom"/>
</dbReference>
<evidence type="ECO:0000259" key="11">
    <source>
        <dbReference type="PROSITE" id="PS51281"/>
    </source>
</evidence>
<keyword evidence="6" id="KW-0509">mRNA transport</keyword>
<dbReference type="SUPFAM" id="SSF46934">
    <property type="entry name" value="UBA-like"/>
    <property type="match status" value="1"/>
</dbReference>
<feature type="domain" description="NTF2" evidence="10">
    <location>
        <begin position="351"/>
        <end position="516"/>
    </location>
</feature>
<dbReference type="Proteomes" id="UP001152747">
    <property type="component" value="Unassembled WGS sequence"/>
</dbReference>
<dbReference type="InterPro" id="IPR035979">
    <property type="entry name" value="RBD_domain_sf"/>
</dbReference>
<dbReference type="InterPro" id="IPR005637">
    <property type="entry name" value="TAP_C_dom"/>
</dbReference>
<evidence type="ECO:0000256" key="3">
    <source>
        <dbReference type="ARBA" id="ARBA00022448"/>
    </source>
</evidence>
<keyword evidence="7" id="KW-0694">RNA-binding</keyword>
<dbReference type="Pfam" id="PF24048">
    <property type="entry name" value="LRR_NXF1-5"/>
    <property type="match status" value="1"/>
</dbReference>
<keyword evidence="13" id="KW-1185">Reference proteome</keyword>
<dbReference type="EMBL" id="CANHGI010000005">
    <property type="protein sequence ID" value="CAI5450371.1"/>
    <property type="molecule type" value="Genomic_DNA"/>
</dbReference>
<dbReference type="FunFam" id="3.80.10.10:FF:000384">
    <property type="entry name" value="Nuclear RNA export factor 1"/>
    <property type="match status" value="1"/>
</dbReference>
<dbReference type="Pfam" id="PF09162">
    <property type="entry name" value="Tap-RNA_bind"/>
    <property type="match status" value="1"/>
</dbReference>
<dbReference type="SUPFAM" id="SSF54427">
    <property type="entry name" value="NTF2-like"/>
    <property type="match status" value="1"/>
</dbReference>
<dbReference type="CDD" id="cd14342">
    <property type="entry name" value="UBA_TAP-C"/>
    <property type="match status" value="1"/>
</dbReference>
<keyword evidence="3" id="KW-0813">Transport</keyword>
<name>A0A9P1N700_9PELO</name>
<dbReference type="GO" id="GO:0003723">
    <property type="term" value="F:RNA binding"/>
    <property type="evidence" value="ECO:0007669"/>
    <property type="project" value="UniProtKB-KW"/>
</dbReference>
<dbReference type="GO" id="GO:0005654">
    <property type="term" value="C:nucleoplasm"/>
    <property type="evidence" value="ECO:0007669"/>
    <property type="project" value="UniProtKB-ARBA"/>
</dbReference>
<feature type="region of interest" description="Disordered" evidence="9">
    <location>
        <begin position="1"/>
        <end position="28"/>
    </location>
</feature>
<dbReference type="FunFam" id="3.10.450.50:FF:000004">
    <property type="entry name" value="Nuclear RNA export factor 1"/>
    <property type="match status" value="1"/>
</dbReference>
<organism evidence="12 13">
    <name type="scientific">Caenorhabditis angaria</name>
    <dbReference type="NCBI Taxonomy" id="860376"/>
    <lineage>
        <taxon>Eukaryota</taxon>
        <taxon>Metazoa</taxon>
        <taxon>Ecdysozoa</taxon>
        <taxon>Nematoda</taxon>
        <taxon>Chromadorea</taxon>
        <taxon>Rhabditida</taxon>
        <taxon>Rhabditina</taxon>
        <taxon>Rhabditomorpha</taxon>
        <taxon>Rhabditoidea</taxon>
        <taxon>Rhabditidae</taxon>
        <taxon>Peloderinae</taxon>
        <taxon>Caenorhabditis</taxon>
    </lineage>
</organism>
<dbReference type="GO" id="GO:0005737">
    <property type="term" value="C:cytoplasm"/>
    <property type="evidence" value="ECO:0007669"/>
    <property type="project" value="InterPro"/>
</dbReference>
<keyword evidence="5" id="KW-0677">Repeat</keyword>
<dbReference type="PROSITE" id="PS51281">
    <property type="entry name" value="TAP_C"/>
    <property type="match status" value="1"/>
</dbReference>
<keyword evidence="4" id="KW-0433">Leucine-rich repeat</keyword>
<evidence type="ECO:0000256" key="1">
    <source>
        <dbReference type="ARBA" id="ARBA00004123"/>
    </source>
</evidence>
<keyword evidence="8" id="KW-0539">Nucleus</keyword>
<feature type="domain" description="TAP-C" evidence="11">
    <location>
        <begin position="566"/>
        <end position="618"/>
    </location>
</feature>
<evidence type="ECO:0000256" key="8">
    <source>
        <dbReference type="ARBA" id="ARBA00023242"/>
    </source>
</evidence>
<dbReference type="SUPFAM" id="SSF52058">
    <property type="entry name" value="L domain-like"/>
    <property type="match status" value="1"/>
</dbReference>
<evidence type="ECO:0000256" key="7">
    <source>
        <dbReference type="ARBA" id="ARBA00022884"/>
    </source>
</evidence>
<evidence type="ECO:0000313" key="12">
    <source>
        <dbReference type="EMBL" id="CAI5450371.1"/>
    </source>
</evidence>
<evidence type="ECO:0000313" key="13">
    <source>
        <dbReference type="Proteomes" id="UP001152747"/>
    </source>
</evidence>
<accession>A0A9P1N700</accession>
<dbReference type="InterPro" id="IPR032710">
    <property type="entry name" value="NTF2-like_dom_sf"/>
</dbReference>
<dbReference type="GO" id="GO:0016973">
    <property type="term" value="P:poly(A)+ mRNA export from nucleus"/>
    <property type="evidence" value="ECO:0007669"/>
    <property type="project" value="TreeGrafter"/>
</dbReference>